<gene>
    <name evidence="3" type="ORF">GA0071312_2151</name>
    <name evidence="2" type="ORF">HLUCCO17_01770</name>
</gene>
<dbReference type="OrthoDB" id="9787428at2"/>
<organism evidence="2 4">
    <name type="scientific">Saliniramus fredricksonii</name>
    <dbReference type="NCBI Taxonomy" id="1653334"/>
    <lineage>
        <taxon>Bacteria</taxon>
        <taxon>Pseudomonadati</taxon>
        <taxon>Pseudomonadota</taxon>
        <taxon>Alphaproteobacteria</taxon>
        <taxon>Hyphomicrobiales</taxon>
        <taxon>Salinarimonadaceae</taxon>
        <taxon>Saliniramus</taxon>
    </lineage>
</organism>
<evidence type="ECO:0000313" key="2">
    <source>
        <dbReference type="EMBL" id="KPQ12313.1"/>
    </source>
</evidence>
<name>A0A0P7YDF0_9HYPH</name>
<dbReference type="STRING" id="1653334.GA0071312_2151"/>
<dbReference type="InterPro" id="IPR010419">
    <property type="entry name" value="CO_DH_gsu"/>
</dbReference>
<dbReference type="SUPFAM" id="SSF55961">
    <property type="entry name" value="Bet v1-like"/>
    <property type="match status" value="1"/>
</dbReference>
<dbReference type="Gene3D" id="3.30.530.20">
    <property type="match status" value="1"/>
</dbReference>
<reference evidence="3 5" key="2">
    <citation type="submission" date="2016-08" db="EMBL/GenBank/DDBJ databases">
        <authorList>
            <person name="Varghese N."/>
            <person name="Submissions Spin"/>
        </authorList>
    </citation>
    <scope>NUCLEOTIDE SEQUENCE [LARGE SCALE GENOMIC DNA]</scope>
    <source>
        <strain evidence="3 5">HL-109</strain>
    </source>
</reference>
<evidence type="ECO:0000313" key="4">
    <source>
        <dbReference type="Proteomes" id="UP000050497"/>
    </source>
</evidence>
<accession>A0A0P7YDF0</accession>
<comment type="caution">
    <text evidence="2">The sequence shown here is derived from an EMBL/GenBank/DDBJ whole genome shotgun (WGS) entry which is preliminary data.</text>
</comment>
<evidence type="ECO:0000313" key="5">
    <source>
        <dbReference type="Proteomes" id="UP000182800"/>
    </source>
</evidence>
<dbReference type="Pfam" id="PF06240">
    <property type="entry name" value="COXG"/>
    <property type="match status" value="1"/>
</dbReference>
<dbReference type="CDD" id="cd05018">
    <property type="entry name" value="CoxG"/>
    <property type="match status" value="1"/>
</dbReference>
<dbReference type="EMBL" id="FMBM01000002">
    <property type="protein sequence ID" value="SCC81215.1"/>
    <property type="molecule type" value="Genomic_DNA"/>
</dbReference>
<evidence type="ECO:0000313" key="3">
    <source>
        <dbReference type="EMBL" id="SCC81215.1"/>
    </source>
</evidence>
<dbReference type="PANTHER" id="PTHR38588:SF1">
    <property type="entry name" value="BLL0334 PROTEIN"/>
    <property type="match status" value="1"/>
</dbReference>
<dbReference type="RefSeq" id="WP_083204504.1">
    <property type="nucleotide sequence ID" value="NZ_FMBM01000002.1"/>
</dbReference>
<feature type="compositionally biased region" description="Basic and acidic residues" evidence="1">
    <location>
        <begin position="171"/>
        <end position="181"/>
    </location>
</feature>
<evidence type="ECO:0000256" key="1">
    <source>
        <dbReference type="SAM" id="MobiDB-lite"/>
    </source>
</evidence>
<protein>
    <recommendedName>
        <fullName evidence="6">Carbon monoxide dehydrogenase</fullName>
    </recommendedName>
</protein>
<dbReference type="Proteomes" id="UP000182800">
    <property type="component" value="Unassembled WGS sequence"/>
</dbReference>
<dbReference type="Proteomes" id="UP000050497">
    <property type="component" value="Unassembled WGS sequence"/>
</dbReference>
<dbReference type="PATRIC" id="fig|1653334.4.peg.863"/>
<dbReference type="AlphaFoldDB" id="A0A0P7YDF0"/>
<proteinExistence type="predicted"/>
<dbReference type="InterPro" id="IPR023393">
    <property type="entry name" value="START-like_dom_sf"/>
</dbReference>
<dbReference type="EMBL" id="LJSX01000002">
    <property type="protein sequence ID" value="KPQ12313.1"/>
    <property type="molecule type" value="Genomic_DNA"/>
</dbReference>
<sequence length="187" mass="19687">MDMSDTRTIAAPREVVWAALNDPEVLKASIPGCEEIEKHSDTEMAAKVTLKIGPVKASFKGQVTLSDIDPPKGYTISGEGTGGAAGHAKGSAAVRLEEEGENTILHYDVKAQVGGKIAQLGGRLIDSTAKKLAGQFFDNFSSIVAPPPEGEETEEAADGNKKGWFGKMFGKKGEKAEKDVAEDGSQP</sequence>
<feature type="region of interest" description="Disordered" evidence="1">
    <location>
        <begin position="143"/>
        <end position="187"/>
    </location>
</feature>
<reference evidence="2 4" key="1">
    <citation type="submission" date="2015-09" db="EMBL/GenBank/DDBJ databases">
        <title>Identification and resolution of microdiversity through metagenomic sequencing of parallel consortia.</title>
        <authorList>
            <person name="Nelson W.C."/>
            <person name="Romine M.F."/>
            <person name="Lindemann S.R."/>
        </authorList>
    </citation>
    <scope>NUCLEOTIDE SEQUENCE [LARGE SCALE GENOMIC DNA]</scope>
    <source>
        <strain evidence="2">HL-109</strain>
    </source>
</reference>
<keyword evidence="5" id="KW-1185">Reference proteome</keyword>
<dbReference type="PANTHER" id="PTHR38588">
    <property type="entry name" value="BLL0334 PROTEIN"/>
    <property type="match status" value="1"/>
</dbReference>
<evidence type="ECO:0008006" key="6">
    <source>
        <dbReference type="Google" id="ProtNLM"/>
    </source>
</evidence>